<keyword evidence="1" id="KW-1133">Transmembrane helix</keyword>
<gene>
    <name evidence="2" type="ORF">CMV30_16950</name>
</gene>
<keyword evidence="1" id="KW-0472">Membrane</keyword>
<dbReference type="Pfam" id="PF07963">
    <property type="entry name" value="N_methyl"/>
    <property type="match status" value="1"/>
</dbReference>
<evidence type="ECO:0000313" key="3">
    <source>
        <dbReference type="Proteomes" id="UP000217265"/>
    </source>
</evidence>
<dbReference type="RefSeq" id="WP_096057126.1">
    <property type="nucleotide sequence ID" value="NZ_CP023344.1"/>
</dbReference>
<reference evidence="2 3" key="1">
    <citation type="submission" date="2017-09" db="EMBL/GenBank/DDBJ databases">
        <title>Complete genome sequence of Verrucomicrobial strain HZ-65, isolated from freshwater.</title>
        <authorList>
            <person name="Choi A."/>
        </authorList>
    </citation>
    <scope>NUCLEOTIDE SEQUENCE [LARGE SCALE GENOMIC DNA]</scope>
    <source>
        <strain evidence="2 3">HZ-65</strain>
    </source>
</reference>
<dbReference type="InterPro" id="IPR012902">
    <property type="entry name" value="N_methyl_site"/>
</dbReference>
<keyword evidence="1" id="KW-0812">Transmembrane</keyword>
<dbReference type="EMBL" id="CP023344">
    <property type="protein sequence ID" value="ATC65497.1"/>
    <property type="molecule type" value="Genomic_DNA"/>
</dbReference>
<evidence type="ECO:0000313" key="2">
    <source>
        <dbReference type="EMBL" id="ATC65497.1"/>
    </source>
</evidence>
<dbReference type="KEGG" id="vbh:CMV30_16950"/>
<proteinExistence type="predicted"/>
<name>A0A290QB70_9BACT</name>
<dbReference type="Proteomes" id="UP000217265">
    <property type="component" value="Chromosome"/>
</dbReference>
<organism evidence="2 3">
    <name type="scientific">Nibricoccus aquaticus</name>
    <dbReference type="NCBI Taxonomy" id="2576891"/>
    <lineage>
        <taxon>Bacteria</taxon>
        <taxon>Pseudomonadati</taxon>
        <taxon>Verrucomicrobiota</taxon>
        <taxon>Opitutia</taxon>
        <taxon>Opitutales</taxon>
        <taxon>Opitutaceae</taxon>
        <taxon>Nibricoccus</taxon>
    </lineage>
</organism>
<dbReference type="PROSITE" id="PS00409">
    <property type="entry name" value="PROKAR_NTER_METHYL"/>
    <property type="match status" value="1"/>
</dbReference>
<dbReference type="InterPro" id="IPR045584">
    <property type="entry name" value="Pilin-like"/>
</dbReference>
<dbReference type="SUPFAM" id="SSF54523">
    <property type="entry name" value="Pili subunits"/>
    <property type="match status" value="1"/>
</dbReference>
<feature type="transmembrane region" description="Helical" evidence="1">
    <location>
        <begin position="14"/>
        <end position="36"/>
    </location>
</feature>
<keyword evidence="3" id="KW-1185">Reference proteome</keyword>
<sequence length="274" mass="29524">MKTRSRPSACASRAGFSLIEMIGVMAVMAILATVLVPNTLKMIERAAVRAEAETLRNLGDQTKLHLRSRGYLPGLKPTAPITAWNVDLSTFGSLSAADVLANRRNNNRSFLYDTASTPRPRVLILSSMRGGLTVPANATSAQFDAIWNTADNSVPSGAAAGLFAANWAGQGEYLLIERVNLKSQLPINRIVLSANTSSVPTTVSFVVLHPDGQNTSGSLTTVTANVTVIRPDLILRDGDILVLRKPNGTDDYRYVVAGRDANFLYTDLKGWLPQ</sequence>
<dbReference type="AlphaFoldDB" id="A0A290QB70"/>
<dbReference type="NCBIfam" id="TIGR02532">
    <property type="entry name" value="IV_pilin_GFxxxE"/>
    <property type="match status" value="1"/>
</dbReference>
<dbReference type="Gene3D" id="3.30.700.10">
    <property type="entry name" value="Glycoprotein, Type 4 Pilin"/>
    <property type="match status" value="1"/>
</dbReference>
<protein>
    <recommendedName>
        <fullName evidence="4">Prepilin-type cleavage/methylation domain-containing protein</fullName>
    </recommendedName>
</protein>
<evidence type="ECO:0000256" key="1">
    <source>
        <dbReference type="SAM" id="Phobius"/>
    </source>
</evidence>
<dbReference type="OrthoDB" id="214451at2"/>
<accession>A0A290QB70</accession>
<evidence type="ECO:0008006" key="4">
    <source>
        <dbReference type="Google" id="ProtNLM"/>
    </source>
</evidence>